<reference evidence="10" key="2">
    <citation type="submission" date="2025-08" db="UniProtKB">
        <authorList>
            <consortium name="RefSeq"/>
        </authorList>
    </citation>
    <scope>IDENTIFICATION</scope>
    <source>
        <tissue evidence="10">Leaves</tissue>
    </source>
</reference>
<proteinExistence type="inferred from homology"/>
<dbReference type="GO" id="GO:0010329">
    <property type="term" value="F:auxin efflux transmembrane transporter activity"/>
    <property type="evidence" value="ECO:0007669"/>
    <property type="project" value="TreeGrafter"/>
</dbReference>
<dbReference type="AlphaFoldDB" id="A0A6P6UN47"/>
<dbReference type="Proteomes" id="UP001652660">
    <property type="component" value="Chromosome 10e"/>
</dbReference>
<dbReference type="PANTHER" id="PTHR31752">
    <property type="entry name" value="AUXIN EFFLUX CARRIER COMPONENT 1B-RELATED"/>
    <property type="match status" value="1"/>
</dbReference>
<evidence type="ECO:0000313" key="10">
    <source>
        <dbReference type="RefSeq" id="XP_027091122.1"/>
    </source>
</evidence>
<dbReference type="RefSeq" id="XP_027091122.1">
    <property type="nucleotide sequence ID" value="XM_027235321.2"/>
</dbReference>
<dbReference type="GO" id="GO:0009734">
    <property type="term" value="P:auxin-activated signaling pathway"/>
    <property type="evidence" value="ECO:0007669"/>
    <property type="project" value="UniProtKB-UniRule"/>
</dbReference>
<sequence>MIGWEDVYKVITAMTPLCVALALGYASVKWWHMFTPDQFDAINRFNCFFIIPFFNFKFISHINPYELNYPFLGADCIAKCIVLIVLVFWTNCTRKGSCMWSITAFSLCSLNNTLIVGVPLLKAMYGEVGEDLVVQSSVIQSLVWVIFLLFMLEFRREWSKTKSITNTINGDLQLQAIECGSDLDQNSTPMSMSINKTPSIWSILKIVWLKLAKNPNFYACIAGLIWALLASRWQFKMPEIIEGSILIMSKAGAGVSMFSMGLFMALQERVIACGTPLTLFGMALRFMVSPVTMAIGSVVSGLHGNVLRIALIQAALPQSIASFVYAQEYGLHPDILSTAVIFGTIVSLPLLIAYYALLEVAR</sequence>
<evidence type="ECO:0000256" key="6">
    <source>
        <dbReference type="ARBA" id="ARBA00023136"/>
    </source>
</evidence>
<dbReference type="PANTHER" id="PTHR31752:SF2">
    <property type="entry name" value="AUXIN EFFLUX CARRIER COMPONENT 5"/>
    <property type="match status" value="1"/>
</dbReference>
<dbReference type="NCBIfam" id="TIGR00946">
    <property type="entry name" value="2a69"/>
    <property type="match status" value="1"/>
</dbReference>
<feature type="transmembrane region" description="Helical" evidence="8">
    <location>
        <begin position="338"/>
        <end position="357"/>
    </location>
</feature>
<feature type="transmembrane region" description="Helical" evidence="8">
    <location>
        <begin position="245"/>
        <end position="265"/>
    </location>
</feature>
<comment type="similarity">
    <text evidence="2 8">Belongs to the auxin efflux carrier (TC 2.A.69.1) family.</text>
</comment>
<evidence type="ECO:0000256" key="4">
    <source>
        <dbReference type="ARBA" id="ARBA00022692"/>
    </source>
</evidence>
<organism evidence="9 10">
    <name type="scientific">Coffea arabica</name>
    <name type="common">Arabian coffee</name>
    <dbReference type="NCBI Taxonomy" id="13443"/>
    <lineage>
        <taxon>Eukaryota</taxon>
        <taxon>Viridiplantae</taxon>
        <taxon>Streptophyta</taxon>
        <taxon>Embryophyta</taxon>
        <taxon>Tracheophyta</taxon>
        <taxon>Spermatophyta</taxon>
        <taxon>Magnoliopsida</taxon>
        <taxon>eudicotyledons</taxon>
        <taxon>Gunneridae</taxon>
        <taxon>Pentapetalae</taxon>
        <taxon>asterids</taxon>
        <taxon>lamiids</taxon>
        <taxon>Gentianales</taxon>
        <taxon>Rubiaceae</taxon>
        <taxon>Ixoroideae</taxon>
        <taxon>Gardenieae complex</taxon>
        <taxon>Bertiereae - Coffeeae clade</taxon>
        <taxon>Coffeeae</taxon>
        <taxon>Coffea</taxon>
    </lineage>
</organism>
<comment type="subcellular location">
    <subcellularLocation>
        <location evidence="1 8">Membrane</location>
        <topology evidence="1 8">Multi-pass membrane protein</topology>
    </subcellularLocation>
</comment>
<keyword evidence="4 8" id="KW-0812">Transmembrane</keyword>
<feature type="transmembrane region" description="Helical" evidence="8">
    <location>
        <begin position="69"/>
        <end position="90"/>
    </location>
</feature>
<dbReference type="GO" id="GO:0005783">
    <property type="term" value="C:endoplasmic reticulum"/>
    <property type="evidence" value="ECO:0007669"/>
    <property type="project" value="TreeGrafter"/>
</dbReference>
<dbReference type="OrthoDB" id="2133778at2759"/>
<feature type="transmembrane region" description="Helical" evidence="8">
    <location>
        <begin position="215"/>
        <end position="233"/>
    </location>
</feature>
<feature type="transmembrane region" description="Helical" evidence="8">
    <location>
        <begin position="133"/>
        <end position="152"/>
    </location>
</feature>
<feature type="transmembrane region" description="Helical" evidence="8">
    <location>
        <begin position="102"/>
        <end position="121"/>
    </location>
</feature>
<gene>
    <name evidence="10" type="primary">LOC113712046</name>
</gene>
<dbReference type="InterPro" id="IPR014024">
    <property type="entry name" value="Auxin_eff_plant"/>
</dbReference>
<evidence type="ECO:0000256" key="3">
    <source>
        <dbReference type="ARBA" id="ARBA00022448"/>
    </source>
</evidence>
<comment type="function">
    <text evidence="8">May act as a component of the auxin efflux carrier.</text>
</comment>
<accession>A0A6P6UN47</accession>
<comment type="caution">
    <text evidence="8">Lacks conserved residue(s) required for the propagation of feature annotation.</text>
</comment>
<evidence type="ECO:0000256" key="8">
    <source>
        <dbReference type="RuleBase" id="RU362108"/>
    </source>
</evidence>
<reference evidence="9" key="1">
    <citation type="journal article" date="2025" name="Foods">
        <title>Unveiling the Microbial Signatures of Arabica Coffee Cherries: Insights into Ripeness Specific Diversity, Functional Traits, and Implications for Quality and Safety.</title>
        <authorList>
            <consortium name="RefSeq"/>
            <person name="Tenea G.N."/>
            <person name="Cifuentes V."/>
            <person name="Reyes P."/>
            <person name="Cevallos-Vallejos M."/>
        </authorList>
    </citation>
    <scope>NUCLEOTIDE SEQUENCE [LARGE SCALE GENOMIC DNA]</scope>
</reference>
<dbReference type="InterPro" id="IPR051107">
    <property type="entry name" value="Auxin_Efflux_Carrier"/>
</dbReference>
<evidence type="ECO:0000256" key="2">
    <source>
        <dbReference type="ARBA" id="ARBA00009177"/>
    </source>
</evidence>
<feature type="transmembrane region" description="Helical" evidence="8">
    <location>
        <begin position="7"/>
        <end position="28"/>
    </location>
</feature>
<dbReference type="GeneID" id="113712046"/>
<evidence type="ECO:0000313" key="9">
    <source>
        <dbReference type="Proteomes" id="UP001652660"/>
    </source>
</evidence>
<evidence type="ECO:0000256" key="5">
    <source>
        <dbReference type="ARBA" id="ARBA00022989"/>
    </source>
</evidence>
<dbReference type="GO" id="GO:0005886">
    <property type="term" value="C:plasma membrane"/>
    <property type="evidence" value="ECO:0007669"/>
    <property type="project" value="TreeGrafter"/>
</dbReference>
<name>A0A6P6UN47_COFAR</name>
<dbReference type="InterPro" id="IPR004776">
    <property type="entry name" value="Mem_transp_PIN-like"/>
</dbReference>
<keyword evidence="5 8" id="KW-1133">Transmembrane helix</keyword>
<dbReference type="Pfam" id="PF03547">
    <property type="entry name" value="Mem_trans"/>
    <property type="match status" value="1"/>
</dbReference>
<evidence type="ECO:0000256" key="1">
    <source>
        <dbReference type="ARBA" id="ARBA00004141"/>
    </source>
</evidence>
<keyword evidence="7 8" id="KW-0927">Auxin signaling pathway</keyword>
<feature type="transmembrane region" description="Helical" evidence="8">
    <location>
        <begin position="277"/>
        <end position="300"/>
    </location>
</feature>
<keyword evidence="9" id="KW-1185">Reference proteome</keyword>
<evidence type="ECO:0000256" key="7">
    <source>
        <dbReference type="ARBA" id="ARBA00023294"/>
    </source>
</evidence>
<keyword evidence="6 8" id="KW-0472">Membrane</keyword>
<protein>
    <recommendedName>
        <fullName evidence="8">Auxin efflux carrier component</fullName>
    </recommendedName>
</protein>
<dbReference type="GO" id="GO:0009926">
    <property type="term" value="P:auxin polar transport"/>
    <property type="evidence" value="ECO:0007669"/>
    <property type="project" value="TreeGrafter"/>
</dbReference>
<keyword evidence="3 8" id="KW-0813">Transport</keyword>